<gene>
    <name evidence="2" type="ORF">RAK27_14175</name>
</gene>
<dbReference type="Pfam" id="PF01047">
    <property type="entry name" value="MarR"/>
    <property type="match status" value="1"/>
</dbReference>
<dbReference type="PROSITE" id="PS50995">
    <property type="entry name" value="HTH_MARR_2"/>
    <property type="match status" value="1"/>
</dbReference>
<dbReference type="PANTHER" id="PTHR33164">
    <property type="entry name" value="TRANSCRIPTIONAL REGULATOR, MARR FAMILY"/>
    <property type="match status" value="1"/>
</dbReference>
<dbReference type="Gene3D" id="1.10.10.10">
    <property type="entry name" value="Winged helix-like DNA-binding domain superfamily/Winged helix DNA-binding domain"/>
    <property type="match status" value="1"/>
</dbReference>
<dbReference type="SUPFAM" id="SSF46785">
    <property type="entry name" value="Winged helix' DNA-binding domain"/>
    <property type="match status" value="1"/>
</dbReference>
<dbReference type="PANTHER" id="PTHR33164:SF94">
    <property type="entry name" value="TRANSCRIPTIONAL REGULATORY PROTEIN-RELATED"/>
    <property type="match status" value="1"/>
</dbReference>
<evidence type="ECO:0000313" key="2">
    <source>
        <dbReference type="EMBL" id="MDZ5759804.1"/>
    </source>
</evidence>
<dbReference type="GO" id="GO:0006950">
    <property type="term" value="P:response to stress"/>
    <property type="evidence" value="ECO:0007669"/>
    <property type="project" value="TreeGrafter"/>
</dbReference>
<dbReference type="EMBL" id="JAVBVO010000004">
    <property type="protein sequence ID" value="MDZ5759804.1"/>
    <property type="molecule type" value="Genomic_DNA"/>
</dbReference>
<dbReference type="SMART" id="SM00347">
    <property type="entry name" value="HTH_MARR"/>
    <property type="match status" value="1"/>
</dbReference>
<dbReference type="InterPro" id="IPR039422">
    <property type="entry name" value="MarR/SlyA-like"/>
</dbReference>
<evidence type="ECO:0000313" key="3">
    <source>
        <dbReference type="Proteomes" id="UP001290462"/>
    </source>
</evidence>
<dbReference type="RefSeq" id="WP_322809435.1">
    <property type="nucleotide sequence ID" value="NZ_JAVBVO010000004.1"/>
</dbReference>
<reference evidence="2" key="1">
    <citation type="submission" date="2023-08" db="EMBL/GenBank/DDBJ databases">
        <title>Genomic characterization of piscicolin 126 produced by Carnobacterium maltaromaticum CM22 strain isolated from salmon (Salmo salar).</title>
        <authorList>
            <person name="Gonzalez-Gragera E."/>
            <person name="Garcia-Lopez J.D."/>
            <person name="Teso-Perez C."/>
            <person name="Gimenez-Hernandez I."/>
            <person name="Peralta-Sanchez J.M."/>
            <person name="Valdivia E."/>
            <person name="Montalban-Lopez M."/>
            <person name="Martin-Platero A.M."/>
            <person name="Banos A."/>
            <person name="Martinez-Bueno M."/>
        </authorList>
    </citation>
    <scope>NUCLEOTIDE SEQUENCE</scope>
    <source>
        <strain evidence="2">CM22</strain>
    </source>
</reference>
<dbReference type="AlphaFoldDB" id="A0AAW9JWX5"/>
<organism evidence="2 3">
    <name type="scientific">Carnobacterium maltaromaticum</name>
    <name type="common">Carnobacterium piscicola</name>
    <dbReference type="NCBI Taxonomy" id="2751"/>
    <lineage>
        <taxon>Bacteria</taxon>
        <taxon>Bacillati</taxon>
        <taxon>Bacillota</taxon>
        <taxon>Bacilli</taxon>
        <taxon>Lactobacillales</taxon>
        <taxon>Carnobacteriaceae</taxon>
        <taxon>Carnobacterium</taxon>
    </lineage>
</organism>
<evidence type="ECO:0000259" key="1">
    <source>
        <dbReference type="PROSITE" id="PS50995"/>
    </source>
</evidence>
<dbReference type="Proteomes" id="UP001290462">
    <property type="component" value="Unassembled WGS sequence"/>
</dbReference>
<dbReference type="InterPro" id="IPR036390">
    <property type="entry name" value="WH_DNA-bd_sf"/>
</dbReference>
<feature type="domain" description="HTH marR-type" evidence="1">
    <location>
        <begin position="1"/>
        <end position="122"/>
    </location>
</feature>
<proteinExistence type="predicted"/>
<dbReference type="GO" id="GO:0003700">
    <property type="term" value="F:DNA-binding transcription factor activity"/>
    <property type="evidence" value="ECO:0007669"/>
    <property type="project" value="InterPro"/>
</dbReference>
<name>A0AAW9JWX5_CARML</name>
<dbReference type="InterPro" id="IPR000835">
    <property type="entry name" value="HTH_MarR-typ"/>
</dbReference>
<dbReference type="InterPro" id="IPR036388">
    <property type="entry name" value="WH-like_DNA-bd_sf"/>
</dbReference>
<protein>
    <submittedName>
        <fullName evidence="2">MarR family transcriptional regulator</fullName>
    </submittedName>
</protein>
<accession>A0AAW9JWX5</accession>
<comment type="caution">
    <text evidence="2">The sequence shown here is derived from an EMBL/GenBank/DDBJ whole genome shotgun (WGS) entry which is preliminary data.</text>
</comment>
<sequence>MSNLTQEWLNRTREQKKNLELLETRLIEESNITLNEYYVLYFLNISEEKEMRLNDLQLEIGLSQSAMSRMISRMENKNCSLIERHCCMTDRRGIYIRITKSGYLKLKSSQKIVDSIVRKFLN</sequence>